<dbReference type="HOGENOM" id="CLU_001650_21_3_1"/>
<dbReference type="STRING" id="164328.H3H3Z1"/>
<accession>H3H3Z1</accession>
<sequence length="425" mass="48108">MAVPIASGDPQIPMSGVAHALGDSGSDEDEEEERDTAESFRRSTRVRHPNPKYRDFEVDLPASLVIEAVNSLMEPQTVQEALIAPDAGKWIEALEKEYIDLMRNNMWELVERPKGKKVLSMKFILLLALHLGLSARHVDFVTAFLNGPINDDVEIYMEIPEYFDDGSGHKYLRQCGFRRTKMDGGVYTRSVEGSPIFVAVYVDDLVIVGIDENIELVLSELRAKFQIKDLGPVTDLVHMQISYVPGEALWISQRGYIDKVLRRFGMEGSYADADLGSEKDDRRSITGFVLQMNGCTYAYKSHKHDDTCSTEFIAAAECSVMIVWAHNLCKELNLRRDRQNVLFQDNQSTIKVIMATKGNYKIKGVDLKYHKVRDLYERGDFAVRYCPTTDMLGDIFTKPLGSTQFCKLRERLNVVPLPLTDSSTK</sequence>
<evidence type="ECO:0000259" key="2">
    <source>
        <dbReference type="Pfam" id="PF07727"/>
    </source>
</evidence>
<feature type="region of interest" description="Disordered" evidence="1">
    <location>
        <begin position="1"/>
        <end position="46"/>
    </location>
</feature>
<feature type="domain" description="Reverse transcriptase Ty1/copia-type" evidence="2">
    <location>
        <begin position="170"/>
        <end position="271"/>
    </location>
</feature>
<evidence type="ECO:0000256" key="1">
    <source>
        <dbReference type="SAM" id="MobiDB-lite"/>
    </source>
</evidence>
<reference evidence="4" key="1">
    <citation type="journal article" date="2006" name="Science">
        <title>Phytophthora genome sequences uncover evolutionary origins and mechanisms of pathogenesis.</title>
        <authorList>
            <person name="Tyler B.M."/>
            <person name="Tripathy S."/>
            <person name="Zhang X."/>
            <person name="Dehal P."/>
            <person name="Jiang R.H."/>
            <person name="Aerts A."/>
            <person name="Arredondo F.D."/>
            <person name="Baxter L."/>
            <person name="Bensasson D."/>
            <person name="Beynon J.L."/>
            <person name="Chapman J."/>
            <person name="Damasceno C.M."/>
            <person name="Dorrance A.E."/>
            <person name="Dou D."/>
            <person name="Dickerman A.W."/>
            <person name="Dubchak I.L."/>
            <person name="Garbelotto M."/>
            <person name="Gijzen M."/>
            <person name="Gordon S.G."/>
            <person name="Govers F."/>
            <person name="Grunwald N.J."/>
            <person name="Huang W."/>
            <person name="Ivors K.L."/>
            <person name="Jones R.W."/>
            <person name="Kamoun S."/>
            <person name="Krampis K."/>
            <person name="Lamour K.H."/>
            <person name="Lee M.K."/>
            <person name="McDonald W.H."/>
            <person name="Medina M."/>
            <person name="Meijer H.J."/>
            <person name="Nordberg E.K."/>
            <person name="Maclean D.J."/>
            <person name="Ospina-Giraldo M.D."/>
            <person name="Morris P.F."/>
            <person name="Phuntumart V."/>
            <person name="Putnam N.H."/>
            <person name="Rash S."/>
            <person name="Rose J.K."/>
            <person name="Sakihama Y."/>
            <person name="Salamov A.A."/>
            <person name="Savidor A."/>
            <person name="Scheuring C.F."/>
            <person name="Smith B.M."/>
            <person name="Sobral B.W."/>
            <person name="Terry A."/>
            <person name="Torto-Alalibo T.A."/>
            <person name="Win J."/>
            <person name="Xu Z."/>
            <person name="Zhang H."/>
            <person name="Grigoriev I.V."/>
            <person name="Rokhsar D.S."/>
            <person name="Boore J.L."/>
        </authorList>
    </citation>
    <scope>NUCLEOTIDE SEQUENCE [LARGE SCALE GENOMIC DNA]</scope>
    <source>
        <strain evidence="4">Pr102</strain>
    </source>
</reference>
<evidence type="ECO:0000313" key="4">
    <source>
        <dbReference type="Proteomes" id="UP000005238"/>
    </source>
</evidence>
<dbReference type="PANTHER" id="PTHR11439:SF483">
    <property type="entry name" value="PEPTIDE SYNTHASE GLIP-LIKE, PUTATIVE (AFU_ORTHOLOGUE AFUA_3G12920)-RELATED"/>
    <property type="match status" value="1"/>
</dbReference>
<proteinExistence type="predicted"/>
<name>H3H3Z1_PHYRM</name>
<dbReference type="Pfam" id="PF07727">
    <property type="entry name" value="RVT_2"/>
    <property type="match status" value="1"/>
</dbReference>
<dbReference type="AlphaFoldDB" id="H3H3Z1"/>
<organism evidence="3 4">
    <name type="scientific">Phytophthora ramorum</name>
    <name type="common">Sudden oak death agent</name>
    <dbReference type="NCBI Taxonomy" id="164328"/>
    <lineage>
        <taxon>Eukaryota</taxon>
        <taxon>Sar</taxon>
        <taxon>Stramenopiles</taxon>
        <taxon>Oomycota</taxon>
        <taxon>Peronosporomycetes</taxon>
        <taxon>Peronosporales</taxon>
        <taxon>Peronosporaceae</taxon>
        <taxon>Phytophthora</taxon>
    </lineage>
</organism>
<dbReference type="eggNOG" id="KOG0017">
    <property type="taxonomic scope" value="Eukaryota"/>
</dbReference>
<dbReference type="InParanoid" id="H3H3Z1"/>
<reference evidence="3" key="2">
    <citation type="submission" date="2015-06" db="UniProtKB">
        <authorList>
            <consortium name="EnsemblProtists"/>
        </authorList>
    </citation>
    <scope>IDENTIFICATION</scope>
    <source>
        <strain evidence="3">Pr102</strain>
    </source>
</reference>
<keyword evidence="4" id="KW-1185">Reference proteome</keyword>
<dbReference type="CDD" id="cd09272">
    <property type="entry name" value="RNase_HI_RT_Ty1"/>
    <property type="match status" value="1"/>
</dbReference>
<protein>
    <recommendedName>
        <fullName evidence="2">Reverse transcriptase Ty1/copia-type domain-containing protein</fullName>
    </recommendedName>
</protein>
<dbReference type="EnsemblProtists" id="Phyra85249">
    <property type="protein sequence ID" value="Phyra85249"/>
    <property type="gene ID" value="Phyra85249"/>
</dbReference>
<dbReference type="Proteomes" id="UP000005238">
    <property type="component" value="Unassembled WGS sequence"/>
</dbReference>
<dbReference type="PANTHER" id="PTHR11439">
    <property type="entry name" value="GAG-POL-RELATED RETROTRANSPOSON"/>
    <property type="match status" value="1"/>
</dbReference>
<dbReference type="EMBL" id="DS566153">
    <property type="status" value="NOT_ANNOTATED_CDS"/>
    <property type="molecule type" value="Genomic_DNA"/>
</dbReference>
<dbReference type="InterPro" id="IPR013103">
    <property type="entry name" value="RVT_2"/>
</dbReference>
<evidence type="ECO:0000313" key="3">
    <source>
        <dbReference type="EnsemblProtists" id="Phyra85249"/>
    </source>
</evidence>
<feature type="compositionally biased region" description="Acidic residues" evidence="1">
    <location>
        <begin position="25"/>
        <end position="35"/>
    </location>
</feature>